<dbReference type="OrthoDB" id="9822004at2"/>
<protein>
    <submittedName>
        <fullName evidence="1">Uncharacterized protein</fullName>
    </submittedName>
</protein>
<name>A0A0G2ZCY5_9BACT</name>
<dbReference type="Proteomes" id="UP000035159">
    <property type="component" value="Chromosome"/>
</dbReference>
<dbReference type="RefSeq" id="WP_047753778.1">
    <property type="nucleotide sequence ID" value="NZ_CP011232.1"/>
</dbReference>
<dbReference type="PATRIC" id="fig|1330330.3.peg.216"/>
<evidence type="ECO:0000313" key="2">
    <source>
        <dbReference type="Proteomes" id="UP000035159"/>
    </source>
</evidence>
<organism evidence="1 2">
    <name type="scientific">Kosmotoga pacifica</name>
    <dbReference type="NCBI Taxonomy" id="1330330"/>
    <lineage>
        <taxon>Bacteria</taxon>
        <taxon>Thermotogati</taxon>
        <taxon>Thermotogota</taxon>
        <taxon>Thermotogae</taxon>
        <taxon>Kosmotogales</taxon>
        <taxon>Kosmotogaceae</taxon>
        <taxon>Kosmotoga</taxon>
    </lineage>
</organism>
<evidence type="ECO:0000313" key="1">
    <source>
        <dbReference type="EMBL" id="AKI96643.1"/>
    </source>
</evidence>
<sequence>MKLRKSFVFLLFVILATTFLISSCSSVGGELKPDKNNSVIRFIVKNPRYESDFSHLTIPVDTESFGIVAKEYGSDTCIKYLKAFGTEEYLIIEMKIPGDKMYSFYFMGIDKNNSLTCINLSKNIYLPSGEATSFTINMLPIEKSVSISSESLSSVLFKEPQYSYEDPRYVDWIRAYYYFTFTATDLGIFYEDLYNEDRYYTKYSFDIWNSKEFYLNKSFYWYTNESFYDNSYYYDYYIEKVDSNTIKARVPVYFPISYHDDGTQYPYTDGTLSFYSPNELGGLNAGFGNIVSFSELSAKITVIIE</sequence>
<dbReference type="KEGG" id="kpf:IX53_01075"/>
<dbReference type="EMBL" id="CP011232">
    <property type="protein sequence ID" value="AKI96643.1"/>
    <property type="molecule type" value="Genomic_DNA"/>
</dbReference>
<reference evidence="1 2" key="1">
    <citation type="submission" date="2015-04" db="EMBL/GenBank/DDBJ databases">
        <title>Complete Genome Sequence of Kosmotoga pacifica SLHLJ1.</title>
        <authorList>
            <person name="Jiang L.J."/>
            <person name="Shao Z.Z."/>
            <person name="Jebbar M."/>
        </authorList>
    </citation>
    <scope>NUCLEOTIDE SEQUENCE [LARGE SCALE GENOMIC DNA]</scope>
    <source>
        <strain evidence="1 2">SLHLJ1</strain>
    </source>
</reference>
<dbReference type="PROSITE" id="PS51257">
    <property type="entry name" value="PROKAR_LIPOPROTEIN"/>
    <property type="match status" value="1"/>
</dbReference>
<gene>
    <name evidence="1" type="ORF">IX53_01075</name>
</gene>
<keyword evidence="2" id="KW-1185">Reference proteome</keyword>
<proteinExistence type="predicted"/>
<accession>A0A0G2ZCY5</accession>
<dbReference type="AlphaFoldDB" id="A0A0G2ZCY5"/>